<accession>A0A2M9Y277</accession>
<evidence type="ECO:0000256" key="4">
    <source>
        <dbReference type="ARBA" id="ARBA00035141"/>
    </source>
</evidence>
<evidence type="ECO:0000256" key="7">
    <source>
        <dbReference type="SAM" id="MobiDB-lite"/>
    </source>
</evidence>
<organism evidence="8 9">
    <name type="scientific">Leptospira brenneri</name>
    <dbReference type="NCBI Taxonomy" id="2023182"/>
    <lineage>
        <taxon>Bacteria</taxon>
        <taxon>Pseudomonadati</taxon>
        <taxon>Spirochaetota</taxon>
        <taxon>Spirochaetia</taxon>
        <taxon>Leptospirales</taxon>
        <taxon>Leptospiraceae</taxon>
        <taxon>Leptospira</taxon>
    </lineage>
</organism>
<keyword evidence="9" id="KW-1185">Reference proteome</keyword>
<evidence type="ECO:0000256" key="3">
    <source>
        <dbReference type="ARBA" id="ARBA00023274"/>
    </source>
</evidence>
<dbReference type="InterPro" id="IPR001648">
    <property type="entry name" value="Ribosomal_bS18"/>
</dbReference>
<dbReference type="SUPFAM" id="SSF46911">
    <property type="entry name" value="Ribosomal protein S18"/>
    <property type="match status" value="1"/>
</dbReference>
<keyword evidence="5" id="KW-0694">RNA-binding</keyword>
<comment type="caution">
    <text evidence="8">The sequence shown here is derived from an EMBL/GenBank/DDBJ whole genome shotgun (WGS) entry which is preliminary data.</text>
</comment>
<dbReference type="InterPro" id="IPR036870">
    <property type="entry name" value="Ribosomal_bS18_sf"/>
</dbReference>
<evidence type="ECO:0000256" key="5">
    <source>
        <dbReference type="HAMAP-Rule" id="MF_00270"/>
    </source>
</evidence>
<keyword evidence="3 5" id="KW-0687">Ribonucleoprotein</keyword>
<dbReference type="InterPro" id="IPR018275">
    <property type="entry name" value="Ribosomal_bS18_CS"/>
</dbReference>
<dbReference type="Proteomes" id="UP000297891">
    <property type="component" value="Unassembled WGS sequence"/>
</dbReference>
<proteinExistence type="inferred from homology"/>
<dbReference type="HAMAP" id="MF_00270">
    <property type="entry name" value="Ribosomal_bS18"/>
    <property type="match status" value="1"/>
</dbReference>
<keyword evidence="2 5" id="KW-0689">Ribosomal protein</keyword>
<keyword evidence="5" id="KW-0699">rRNA-binding</keyword>
<dbReference type="GO" id="GO:0003735">
    <property type="term" value="F:structural constituent of ribosome"/>
    <property type="evidence" value="ECO:0007669"/>
    <property type="project" value="InterPro"/>
</dbReference>
<gene>
    <name evidence="5 8" type="primary">rpsR</name>
    <name evidence="8" type="ORF">EHQ30_18030</name>
</gene>
<feature type="compositionally biased region" description="Basic and acidic residues" evidence="7">
    <location>
        <begin position="26"/>
        <end position="38"/>
    </location>
</feature>
<comment type="function">
    <text evidence="5">Binds as a heterodimer with protein bS6 to the central domain of the 16S rRNA, where it helps stabilize the platform of the 30S subunit.</text>
</comment>
<dbReference type="PANTHER" id="PTHR13479">
    <property type="entry name" value="30S RIBOSOMAL PROTEIN S18"/>
    <property type="match status" value="1"/>
</dbReference>
<feature type="region of interest" description="Disordered" evidence="7">
    <location>
        <begin position="1"/>
        <end position="39"/>
    </location>
</feature>
<dbReference type="GO" id="GO:0006412">
    <property type="term" value="P:translation"/>
    <property type="evidence" value="ECO:0007669"/>
    <property type="project" value="UniProtKB-UniRule"/>
</dbReference>
<dbReference type="AlphaFoldDB" id="A0A2M9Y277"/>
<dbReference type="GO" id="GO:0070181">
    <property type="term" value="F:small ribosomal subunit rRNA binding"/>
    <property type="evidence" value="ECO:0007669"/>
    <property type="project" value="TreeGrafter"/>
</dbReference>
<dbReference type="PRINTS" id="PR00974">
    <property type="entry name" value="RIBOSOMALS18"/>
</dbReference>
<dbReference type="GO" id="GO:0022627">
    <property type="term" value="C:cytosolic small ribosomal subunit"/>
    <property type="evidence" value="ECO:0007669"/>
    <property type="project" value="TreeGrafter"/>
</dbReference>
<dbReference type="Gene3D" id="4.10.640.10">
    <property type="entry name" value="Ribosomal protein S18"/>
    <property type="match status" value="1"/>
</dbReference>
<evidence type="ECO:0000256" key="1">
    <source>
        <dbReference type="ARBA" id="ARBA00005589"/>
    </source>
</evidence>
<dbReference type="PANTHER" id="PTHR13479:SF40">
    <property type="entry name" value="SMALL RIBOSOMAL SUBUNIT PROTEIN BS18M"/>
    <property type="match status" value="1"/>
</dbReference>
<feature type="compositionally biased region" description="Basic and acidic residues" evidence="7">
    <location>
        <begin position="8"/>
        <end position="18"/>
    </location>
</feature>
<comment type="similarity">
    <text evidence="1 5 6">Belongs to the bacterial ribosomal protein bS18 family.</text>
</comment>
<dbReference type="NCBIfam" id="TIGR00165">
    <property type="entry name" value="S18"/>
    <property type="match status" value="1"/>
</dbReference>
<dbReference type="Pfam" id="PF01084">
    <property type="entry name" value="Ribosomal_S18"/>
    <property type="match status" value="1"/>
</dbReference>
<name>A0A2M9Y277_9LEPT</name>
<comment type="subunit">
    <text evidence="5">Part of the 30S ribosomal subunit. Forms a tight heterodimer with protein bS6.</text>
</comment>
<dbReference type="OrthoDB" id="9812008at2"/>
<reference evidence="8" key="1">
    <citation type="journal article" date="2019" name="PLoS Negl. Trop. Dis.">
        <title>Revisiting the worldwide diversity of Leptospira species in the environment.</title>
        <authorList>
            <person name="Vincent A.T."/>
            <person name="Schiettekatte O."/>
            <person name="Bourhy P."/>
            <person name="Veyrier F.J."/>
            <person name="Picardeau M."/>
        </authorList>
    </citation>
    <scope>NUCLEOTIDE SEQUENCE [LARGE SCALE GENOMIC DNA]</scope>
    <source>
        <strain evidence="8">201800277</strain>
    </source>
</reference>
<dbReference type="PROSITE" id="PS00057">
    <property type="entry name" value="RIBOSOMAL_S18"/>
    <property type="match status" value="1"/>
</dbReference>
<evidence type="ECO:0000313" key="9">
    <source>
        <dbReference type="Proteomes" id="UP000297891"/>
    </source>
</evidence>
<evidence type="ECO:0000313" key="8">
    <source>
        <dbReference type="EMBL" id="TGK92077.1"/>
    </source>
</evidence>
<dbReference type="EMBL" id="RQFP01000014">
    <property type="protein sequence ID" value="TGK92077.1"/>
    <property type="molecule type" value="Genomic_DNA"/>
</dbReference>
<evidence type="ECO:0000256" key="2">
    <source>
        <dbReference type="ARBA" id="ARBA00022980"/>
    </source>
</evidence>
<evidence type="ECO:0000256" key="6">
    <source>
        <dbReference type="RuleBase" id="RU003910"/>
    </source>
</evidence>
<sequence>MSETANIDDTRVDSRESMDGMDDDEKGGFRGKDGEGKFGRKNAKYKKKVCKFCADKALLAGLDYKRVDILERFVTNRGKIIPRRITGTCGKHQRALAREIRKSRSIGLLPFKVL</sequence>
<protein>
    <recommendedName>
        <fullName evidence="4 5">Small ribosomal subunit protein bS18</fullName>
    </recommendedName>
</protein>